<evidence type="ECO:0000313" key="1">
    <source>
        <dbReference type="EMBL" id="KAF5896086.1"/>
    </source>
</evidence>
<organism evidence="1 2">
    <name type="scientific">Clarias magur</name>
    <name type="common">Asian catfish</name>
    <name type="synonym">Macropteronotus magur</name>
    <dbReference type="NCBI Taxonomy" id="1594786"/>
    <lineage>
        <taxon>Eukaryota</taxon>
        <taxon>Metazoa</taxon>
        <taxon>Chordata</taxon>
        <taxon>Craniata</taxon>
        <taxon>Vertebrata</taxon>
        <taxon>Euteleostomi</taxon>
        <taxon>Actinopterygii</taxon>
        <taxon>Neopterygii</taxon>
        <taxon>Teleostei</taxon>
        <taxon>Ostariophysi</taxon>
        <taxon>Siluriformes</taxon>
        <taxon>Clariidae</taxon>
        <taxon>Clarias</taxon>
    </lineage>
</organism>
<dbReference type="AlphaFoldDB" id="A0A8J4X0F4"/>
<sequence>MFCVFSEAAKAKPASDEQEQLKSRLEKVEALNKTYEKNLKENAGHMLTVIEKMQKMVDQ</sequence>
<dbReference type="Proteomes" id="UP000727407">
    <property type="component" value="Unassembled WGS sequence"/>
</dbReference>
<name>A0A8J4X0F4_CLAMG</name>
<gene>
    <name evidence="1" type="ORF">DAT39_014204</name>
</gene>
<proteinExistence type="predicted"/>
<keyword evidence="2" id="KW-1185">Reference proteome</keyword>
<feature type="non-terminal residue" evidence="1">
    <location>
        <position position="59"/>
    </location>
</feature>
<dbReference type="EMBL" id="QNUK01000293">
    <property type="protein sequence ID" value="KAF5896086.1"/>
    <property type="molecule type" value="Genomic_DNA"/>
</dbReference>
<protein>
    <submittedName>
        <fullName evidence="1">Cell cycle and apoptosis regulator protein 2-like</fullName>
    </submittedName>
</protein>
<reference evidence="1" key="1">
    <citation type="submission" date="2020-07" db="EMBL/GenBank/DDBJ databases">
        <title>Clarias magur genome sequencing, assembly and annotation.</title>
        <authorList>
            <person name="Kushwaha B."/>
            <person name="Kumar R."/>
            <person name="Das P."/>
            <person name="Joshi C.G."/>
            <person name="Kumar D."/>
            <person name="Nagpure N.S."/>
            <person name="Pandey M."/>
            <person name="Agarwal S."/>
            <person name="Srivastava S."/>
            <person name="Singh M."/>
            <person name="Sahoo L."/>
            <person name="Jayasankar P."/>
            <person name="Meher P.K."/>
            <person name="Koringa P.G."/>
            <person name="Iquebal M.A."/>
            <person name="Das S.P."/>
            <person name="Bit A."/>
            <person name="Patnaik S."/>
            <person name="Patel N."/>
            <person name="Shah T.M."/>
            <person name="Hinsu A."/>
            <person name="Jena J.K."/>
        </authorList>
    </citation>
    <scope>NUCLEOTIDE SEQUENCE</scope>
    <source>
        <strain evidence="1">CIFAMagur01</strain>
        <tissue evidence="1">Testis</tissue>
    </source>
</reference>
<evidence type="ECO:0000313" key="2">
    <source>
        <dbReference type="Proteomes" id="UP000727407"/>
    </source>
</evidence>
<accession>A0A8J4X0F4</accession>
<comment type="caution">
    <text evidence="1">The sequence shown here is derived from an EMBL/GenBank/DDBJ whole genome shotgun (WGS) entry which is preliminary data.</text>
</comment>